<feature type="compositionally biased region" description="Basic and acidic residues" evidence="8">
    <location>
        <begin position="573"/>
        <end position="583"/>
    </location>
</feature>
<proteinExistence type="inferred from homology"/>
<name>A0A2A8D4V4_9MICC</name>
<evidence type="ECO:0000259" key="10">
    <source>
        <dbReference type="PROSITE" id="PS50850"/>
    </source>
</evidence>
<dbReference type="FunFam" id="1.20.1720.10:FF:000021">
    <property type="entry name" value="Drug resistance transporter, EmrB/QacA subfamily"/>
    <property type="match status" value="1"/>
</dbReference>
<evidence type="ECO:0000256" key="4">
    <source>
        <dbReference type="ARBA" id="ARBA00022475"/>
    </source>
</evidence>
<evidence type="ECO:0000313" key="11">
    <source>
        <dbReference type="EMBL" id="PEN15996.1"/>
    </source>
</evidence>
<feature type="compositionally biased region" description="Basic and acidic residues" evidence="8">
    <location>
        <begin position="534"/>
        <end position="546"/>
    </location>
</feature>
<dbReference type="GO" id="GO:0022857">
    <property type="term" value="F:transmembrane transporter activity"/>
    <property type="evidence" value="ECO:0007669"/>
    <property type="project" value="InterPro"/>
</dbReference>
<comment type="subcellular location">
    <subcellularLocation>
        <location evidence="1">Cell membrane</location>
        <topology evidence="1">Multi-pass membrane protein</topology>
    </subcellularLocation>
</comment>
<feature type="domain" description="Major facilitator superfamily (MFS) profile" evidence="10">
    <location>
        <begin position="26"/>
        <end position="521"/>
    </location>
</feature>
<dbReference type="Gene3D" id="1.20.1720.10">
    <property type="entry name" value="Multidrug resistance protein D"/>
    <property type="match status" value="1"/>
</dbReference>
<feature type="transmembrane region" description="Helical" evidence="9">
    <location>
        <begin position="149"/>
        <end position="172"/>
    </location>
</feature>
<dbReference type="RefSeq" id="WP_098042851.1">
    <property type="nucleotide sequence ID" value="NZ_PDEV01000003.1"/>
</dbReference>
<feature type="region of interest" description="Disordered" evidence="8">
    <location>
        <begin position="526"/>
        <end position="583"/>
    </location>
</feature>
<evidence type="ECO:0000313" key="12">
    <source>
        <dbReference type="Proteomes" id="UP000219947"/>
    </source>
</evidence>
<accession>A0A2A8D4V4</accession>
<keyword evidence="3" id="KW-0813">Transport</keyword>
<feature type="transmembrane region" description="Helical" evidence="9">
    <location>
        <begin position="356"/>
        <end position="375"/>
    </location>
</feature>
<evidence type="ECO:0000256" key="9">
    <source>
        <dbReference type="SAM" id="Phobius"/>
    </source>
</evidence>
<dbReference type="GO" id="GO:0005886">
    <property type="term" value="C:plasma membrane"/>
    <property type="evidence" value="ECO:0007669"/>
    <property type="project" value="UniProtKB-SubCell"/>
</dbReference>
<feature type="transmembrane region" description="Helical" evidence="9">
    <location>
        <begin position="25"/>
        <end position="49"/>
    </location>
</feature>
<keyword evidence="7 9" id="KW-0472">Membrane</keyword>
<dbReference type="NCBIfam" id="TIGR00711">
    <property type="entry name" value="efflux_EmrB"/>
    <property type="match status" value="1"/>
</dbReference>
<dbReference type="PANTHER" id="PTHR42718">
    <property type="entry name" value="MAJOR FACILITATOR SUPERFAMILY MULTIDRUG TRANSPORTER MFSC"/>
    <property type="match status" value="1"/>
</dbReference>
<keyword evidence="4" id="KW-1003">Cell membrane</keyword>
<dbReference type="CDD" id="cd17321">
    <property type="entry name" value="MFS_MMR_MDR_like"/>
    <property type="match status" value="1"/>
</dbReference>
<evidence type="ECO:0000256" key="8">
    <source>
        <dbReference type="SAM" id="MobiDB-lite"/>
    </source>
</evidence>
<dbReference type="SUPFAM" id="SSF103473">
    <property type="entry name" value="MFS general substrate transporter"/>
    <property type="match status" value="1"/>
</dbReference>
<feature type="transmembrane region" description="Helical" evidence="9">
    <location>
        <begin position="61"/>
        <end position="80"/>
    </location>
</feature>
<evidence type="ECO:0000256" key="2">
    <source>
        <dbReference type="ARBA" id="ARBA00008537"/>
    </source>
</evidence>
<dbReference type="Proteomes" id="UP000219947">
    <property type="component" value="Unassembled WGS sequence"/>
</dbReference>
<dbReference type="InterPro" id="IPR036259">
    <property type="entry name" value="MFS_trans_sf"/>
</dbReference>
<reference evidence="11" key="1">
    <citation type="submission" date="2017-10" db="EMBL/GenBank/DDBJ databases">
        <title>Kefir isolates.</title>
        <authorList>
            <person name="Kim Y."/>
            <person name="Blasche S."/>
        </authorList>
    </citation>
    <scope>NUCLEOTIDE SEQUENCE [LARGE SCALE GENOMIC DNA]</scope>
    <source>
        <strain evidence="11">OG2-2</strain>
    </source>
</reference>
<evidence type="ECO:0000256" key="1">
    <source>
        <dbReference type="ARBA" id="ARBA00004651"/>
    </source>
</evidence>
<dbReference type="InterPro" id="IPR020846">
    <property type="entry name" value="MFS_dom"/>
</dbReference>
<feature type="transmembrane region" description="Helical" evidence="9">
    <location>
        <begin position="381"/>
        <end position="407"/>
    </location>
</feature>
<dbReference type="PROSITE" id="PS50850">
    <property type="entry name" value="MFS"/>
    <property type="match status" value="1"/>
</dbReference>
<comment type="similarity">
    <text evidence="2">Belongs to the major facilitator superfamily. EmrB family.</text>
</comment>
<feature type="transmembrane region" description="Helical" evidence="9">
    <location>
        <begin position="249"/>
        <end position="270"/>
    </location>
</feature>
<feature type="transmembrane region" description="Helical" evidence="9">
    <location>
        <begin position="499"/>
        <end position="517"/>
    </location>
</feature>
<dbReference type="Gene3D" id="1.20.1250.20">
    <property type="entry name" value="MFS general substrate transporter like domains"/>
    <property type="match status" value="1"/>
</dbReference>
<dbReference type="InterPro" id="IPR004638">
    <property type="entry name" value="EmrB-like"/>
</dbReference>
<evidence type="ECO:0000256" key="5">
    <source>
        <dbReference type="ARBA" id="ARBA00022692"/>
    </source>
</evidence>
<comment type="caution">
    <text evidence="11">The sequence shown here is derived from an EMBL/GenBank/DDBJ whole genome shotgun (WGS) entry which is preliminary data.</text>
</comment>
<keyword evidence="5 9" id="KW-0812">Transmembrane</keyword>
<evidence type="ECO:0000256" key="3">
    <source>
        <dbReference type="ARBA" id="ARBA00022448"/>
    </source>
</evidence>
<keyword evidence="12" id="KW-1185">Reference proteome</keyword>
<dbReference type="PANTHER" id="PTHR42718:SF42">
    <property type="entry name" value="EXPORT PROTEIN"/>
    <property type="match status" value="1"/>
</dbReference>
<feature type="transmembrane region" description="Helical" evidence="9">
    <location>
        <begin position="209"/>
        <end position="229"/>
    </location>
</feature>
<protein>
    <submittedName>
        <fullName evidence="11">MFS transporter</fullName>
    </submittedName>
</protein>
<organism evidence="11 12">
    <name type="scientific">Rothia dentocariosa</name>
    <dbReference type="NCBI Taxonomy" id="2047"/>
    <lineage>
        <taxon>Bacteria</taxon>
        <taxon>Bacillati</taxon>
        <taxon>Actinomycetota</taxon>
        <taxon>Actinomycetes</taxon>
        <taxon>Micrococcales</taxon>
        <taxon>Micrococcaceae</taxon>
        <taxon>Rothia</taxon>
    </lineage>
</organism>
<feature type="transmembrane region" description="Helical" evidence="9">
    <location>
        <begin position="117"/>
        <end position="142"/>
    </location>
</feature>
<dbReference type="Pfam" id="PF07690">
    <property type="entry name" value="MFS_1"/>
    <property type="match status" value="1"/>
</dbReference>
<feature type="transmembrane region" description="Helical" evidence="9">
    <location>
        <begin position="326"/>
        <end position="344"/>
    </location>
</feature>
<evidence type="ECO:0000256" key="7">
    <source>
        <dbReference type="ARBA" id="ARBA00023136"/>
    </source>
</evidence>
<dbReference type="InterPro" id="IPR011701">
    <property type="entry name" value="MFS"/>
</dbReference>
<feature type="transmembrane region" description="Helical" evidence="9">
    <location>
        <begin position="92"/>
        <end position="111"/>
    </location>
</feature>
<dbReference type="EMBL" id="PDEV01000003">
    <property type="protein sequence ID" value="PEN15996.1"/>
    <property type="molecule type" value="Genomic_DNA"/>
</dbReference>
<feature type="transmembrane region" description="Helical" evidence="9">
    <location>
        <begin position="428"/>
        <end position="446"/>
    </location>
</feature>
<feature type="transmembrane region" description="Helical" evidence="9">
    <location>
        <begin position="291"/>
        <end position="314"/>
    </location>
</feature>
<gene>
    <name evidence="11" type="ORF">CRM92_07840</name>
</gene>
<feature type="transmembrane region" description="Helical" evidence="9">
    <location>
        <begin position="178"/>
        <end position="197"/>
    </location>
</feature>
<keyword evidence="6 9" id="KW-1133">Transmembrane helix</keyword>
<dbReference type="AlphaFoldDB" id="A0A2A8D4V4"/>
<dbReference type="PRINTS" id="PR01036">
    <property type="entry name" value="TCRTETB"/>
</dbReference>
<sequence>MAEPAASKTHRSAPSMEQTVEKPWVAMWSLVIGFFMILLDTTIVTVALPHMQHELNASLSAVIWVTSAYLLAYAVPLLITGRLGDRFGQKQMYLLGMVVFTLSSLWCGLSINVEMLIVARVVQGIGASIMTPQTMSIITLMFPPHKRGVAMSVWGAAAGIASLVGPIAGGLLVDGPGWTWIFFINIPIGVVGTYLAVRNIPHFPSKQHNFDWVGVALSAIGLFLMVFGIQEGSTYDWGTITESLWGTGIPVSVWGMIIAGIIVFTLFIVWQAVNRKEPLVPLGLFKDRNFSVSNIAIAAMGAHTLTMAFPTTIYFQQVRGMSPTQAALMTAPLALFSGALSPVIGKRLGTSNPKWYAVSGFALLVVGFVVLRALMTADQSLALLLIPFAILGIGNSMIWGPLAVTATRNLPPRLAGAGSGVYNETRQVAGVLGSAGIATLMGGLIADQIAQTMQRMRPSGAGAGGSAMNAPAVGGEGISGGQVPDFLREPIATAMNDSLMLALVLAVVGMVACLFFAKPVDKGAWASGQNTTDSHAEADSTRDDSHSSGVDPDAEVTASTDAHPADETQPISSEKDAKNPSKP</sequence>
<evidence type="ECO:0000256" key="6">
    <source>
        <dbReference type="ARBA" id="ARBA00022989"/>
    </source>
</evidence>